<accession>A0A4R2KER1</accession>
<dbReference type="AlphaFoldDB" id="A0A4R2KER1"/>
<proteinExistence type="predicted"/>
<organism evidence="1 2">
    <name type="scientific">Chromatocurvus halotolerans</name>
    <dbReference type="NCBI Taxonomy" id="1132028"/>
    <lineage>
        <taxon>Bacteria</taxon>
        <taxon>Pseudomonadati</taxon>
        <taxon>Pseudomonadota</taxon>
        <taxon>Gammaproteobacteria</taxon>
        <taxon>Cellvibrionales</taxon>
        <taxon>Halieaceae</taxon>
        <taxon>Chromatocurvus</taxon>
    </lineage>
</organism>
<gene>
    <name evidence="1" type="ORF">EV688_1258</name>
</gene>
<sequence>MQALRTPDARFESLSGYGFDPQYLQVGDQEGADCVCTISMRAGASVSVHL</sequence>
<name>A0A4R2KER1_9GAMM</name>
<dbReference type="Proteomes" id="UP000294980">
    <property type="component" value="Unassembled WGS sequence"/>
</dbReference>
<dbReference type="EMBL" id="SLWX01000025">
    <property type="protein sequence ID" value="TCO70697.1"/>
    <property type="molecule type" value="Genomic_DNA"/>
</dbReference>
<evidence type="ECO:0000313" key="1">
    <source>
        <dbReference type="EMBL" id="TCO70697.1"/>
    </source>
</evidence>
<reference evidence="1 2" key="1">
    <citation type="submission" date="2019-03" db="EMBL/GenBank/DDBJ databases">
        <title>Genomic Encyclopedia of Type Strains, Phase IV (KMG-IV): sequencing the most valuable type-strain genomes for metagenomic binning, comparative biology and taxonomic classification.</title>
        <authorList>
            <person name="Goeker M."/>
        </authorList>
    </citation>
    <scope>NUCLEOTIDE SEQUENCE [LARGE SCALE GENOMIC DNA]</scope>
    <source>
        <strain evidence="1 2">DSM 23344</strain>
    </source>
</reference>
<protein>
    <submittedName>
        <fullName evidence="1">Uncharacterized protein</fullName>
    </submittedName>
</protein>
<keyword evidence="2" id="KW-1185">Reference proteome</keyword>
<comment type="caution">
    <text evidence="1">The sequence shown here is derived from an EMBL/GenBank/DDBJ whole genome shotgun (WGS) entry which is preliminary data.</text>
</comment>
<evidence type="ECO:0000313" key="2">
    <source>
        <dbReference type="Proteomes" id="UP000294980"/>
    </source>
</evidence>